<sequence length="67" mass="7105">MGVDILGFAYAATVAAGGIMGYAKAGQGLEKSMCRVKRYQTLPNVIILKNTNYLAGFTTVESSCQLV</sequence>
<keyword evidence="3" id="KW-1185">Reference proteome</keyword>
<gene>
    <name evidence="2" type="ORF">RR48_11254</name>
</gene>
<dbReference type="Gene3D" id="1.10.10.1740">
    <property type="entry name" value="Transmembrane protein 14-like"/>
    <property type="match status" value="1"/>
</dbReference>
<dbReference type="InterPro" id="IPR044890">
    <property type="entry name" value="TMEM14_sf"/>
</dbReference>
<keyword evidence="1" id="KW-1133">Transmembrane helix</keyword>
<feature type="transmembrane region" description="Helical" evidence="1">
    <location>
        <begin position="6"/>
        <end position="23"/>
    </location>
</feature>
<dbReference type="STRING" id="76193.A0A194QQB4"/>
<dbReference type="InParanoid" id="A0A194QQB4"/>
<dbReference type="AlphaFoldDB" id="A0A194QQB4"/>
<organism evidence="2 3">
    <name type="scientific">Papilio machaon</name>
    <name type="common">Old World swallowtail butterfly</name>
    <dbReference type="NCBI Taxonomy" id="76193"/>
    <lineage>
        <taxon>Eukaryota</taxon>
        <taxon>Metazoa</taxon>
        <taxon>Ecdysozoa</taxon>
        <taxon>Arthropoda</taxon>
        <taxon>Hexapoda</taxon>
        <taxon>Insecta</taxon>
        <taxon>Pterygota</taxon>
        <taxon>Neoptera</taxon>
        <taxon>Endopterygota</taxon>
        <taxon>Lepidoptera</taxon>
        <taxon>Glossata</taxon>
        <taxon>Ditrysia</taxon>
        <taxon>Papilionoidea</taxon>
        <taxon>Papilionidae</taxon>
        <taxon>Papilioninae</taxon>
        <taxon>Papilio</taxon>
    </lineage>
</organism>
<evidence type="ECO:0000256" key="1">
    <source>
        <dbReference type="SAM" id="Phobius"/>
    </source>
</evidence>
<evidence type="ECO:0000313" key="2">
    <source>
        <dbReference type="EMBL" id="KPJ07698.1"/>
    </source>
</evidence>
<name>A0A194QQB4_PAPMA</name>
<reference evidence="2 3" key="1">
    <citation type="journal article" date="2015" name="Nat. Commun.">
        <title>Outbred genome sequencing and CRISPR/Cas9 gene editing in butterflies.</title>
        <authorList>
            <person name="Li X."/>
            <person name="Fan D."/>
            <person name="Zhang W."/>
            <person name="Liu G."/>
            <person name="Zhang L."/>
            <person name="Zhao L."/>
            <person name="Fang X."/>
            <person name="Chen L."/>
            <person name="Dong Y."/>
            <person name="Chen Y."/>
            <person name="Ding Y."/>
            <person name="Zhao R."/>
            <person name="Feng M."/>
            <person name="Zhu Y."/>
            <person name="Feng Y."/>
            <person name="Jiang X."/>
            <person name="Zhu D."/>
            <person name="Xiang H."/>
            <person name="Feng X."/>
            <person name="Li S."/>
            <person name="Wang J."/>
            <person name="Zhang G."/>
            <person name="Kronforst M.R."/>
            <person name="Wang W."/>
        </authorList>
    </citation>
    <scope>NUCLEOTIDE SEQUENCE [LARGE SCALE GENOMIC DNA]</scope>
    <source>
        <strain evidence="2">Ya'a_city_454_Pm</strain>
        <tissue evidence="2">Whole body</tissue>
    </source>
</reference>
<keyword evidence="1" id="KW-0472">Membrane</keyword>
<dbReference type="EMBL" id="KQ461181">
    <property type="protein sequence ID" value="KPJ07698.1"/>
    <property type="molecule type" value="Genomic_DNA"/>
</dbReference>
<evidence type="ECO:0000313" key="3">
    <source>
        <dbReference type="Proteomes" id="UP000053240"/>
    </source>
</evidence>
<protein>
    <submittedName>
        <fullName evidence="2">Uncharacterized protein</fullName>
    </submittedName>
</protein>
<dbReference type="Proteomes" id="UP000053240">
    <property type="component" value="Unassembled WGS sequence"/>
</dbReference>
<accession>A0A194QQB4</accession>
<keyword evidence="1" id="KW-0812">Transmembrane</keyword>
<proteinExistence type="predicted"/>